<dbReference type="RefSeq" id="WP_182414642.1">
    <property type="nucleotide sequence ID" value="NZ_CP055153.1"/>
</dbReference>
<keyword evidence="2" id="KW-0808">Transferase</keyword>
<reference evidence="2 3" key="1">
    <citation type="submission" date="2020-08" db="EMBL/GenBank/DDBJ databases">
        <title>Adhaeribacter dokdonensis sp. nov., isolated from the rhizosphere of Elymus tsukushiensis, a plant native to the Dokdo Islands, Republic of Korea.</title>
        <authorList>
            <person name="Ghim S.Y."/>
        </authorList>
    </citation>
    <scope>NUCLEOTIDE SEQUENCE [LARGE SCALE GENOMIC DNA]</scope>
    <source>
        <strain evidence="2 3">KUDC8001</strain>
    </source>
</reference>
<dbReference type="PANTHER" id="PTHR43591">
    <property type="entry name" value="METHYLTRANSFERASE"/>
    <property type="match status" value="1"/>
</dbReference>
<dbReference type="Pfam" id="PF08241">
    <property type="entry name" value="Methyltransf_11"/>
    <property type="match status" value="1"/>
</dbReference>
<name>A0A7L7L3R6_9BACT</name>
<protein>
    <submittedName>
        <fullName evidence="2">Class I SAM-dependent methyltransferase</fullName>
    </submittedName>
</protein>
<sequence>MVSTIRCFNTDLFCPICKGNILYKEDLIICHSCSTKFLQETQEYINLLPQNAIIKEESKWEERQEDMELWYKNLITDTISAVSVFEHDYTPLKLYFAQLTGNILDLGGGVGVVRHYLSDKSNYIVVDPSADWLSSDWKLLSNAYPCLNTKPNFVMGVGEFLMFADNTFDSVLSLWSINHVSNPAKVFHEVQRVLKRGGRFFIVFEDMEPLWRDFLDKSLLKYFGLNGLTRMLKSKIRTALFNQKWPVQSDHIFITDKDIQQWSNSRFNQIQRKWIGTYLTYEFVKK</sequence>
<keyword evidence="3" id="KW-1185">Reference proteome</keyword>
<gene>
    <name evidence="2" type="ORF">HUW48_05065</name>
</gene>
<feature type="domain" description="Methyltransferase type 11" evidence="1">
    <location>
        <begin position="104"/>
        <end position="202"/>
    </location>
</feature>
<dbReference type="SUPFAM" id="SSF53335">
    <property type="entry name" value="S-adenosyl-L-methionine-dependent methyltransferases"/>
    <property type="match status" value="1"/>
</dbReference>
<evidence type="ECO:0000259" key="1">
    <source>
        <dbReference type="Pfam" id="PF08241"/>
    </source>
</evidence>
<evidence type="ECO:0000313" key="3">
    <source>
        <dbReference type="Proteomes" id="UP000514509"/>
    </source>
</evidence>
<dbReference type="EMBL" id="CP055153">
    <property type="protein sequence ID" value="QMU27447.1"/>
    <property type="molecule type" value="Genomic_DNA"/>
</dbReference>
<dbReference type="KEGG" id="add:HUW48_05065"/>
<dbReference type="Gene3D" id="3.40.50.150">
    <property type="entry name" value="Vaccinia Virus protein VP39"/>
    <property type="match status" value="1"/>
</dbReference>
<organism evidence="2 3">
    <name type="scientific">Adhaeribacter radiodurans</name>
    <dbReference type="NCBI Taxonomy" id="2745197"/>
    <lineage>
        <taxon>Bacteria</taxon>
        <taxon>Pseudomonadati</taxon>
        <taxon>Bacteroidota</taxon>
        <taxon>Cytophagia</taxon>
        <taxon>Cytophagales</taxon>
        <taxon>Hymenobacteraceae</taxon>
        <taxon>Adhaeribacter</taxon>
    </lineage>
</organism>
<dbReference type="CDD" id="cd02440">
    <property type="entry name" value="AdoMet_MTases"/>
    <property type="match status" value="1"/>
</dbReference>
<dbReference type="Proteomes" id="UP000514509">
    <property type="component" value="Chromosome"/>
</dbReference>
<proteinExistence type="predicted"/>
<accession>A0A7L7L3R6</accession>
<dbReference type="GO" id="GO:0008757">
    <property type="term" value="F:S-adenosylmethionine-dependent methyltransferase activity"/>
    <property type="evidence" value="ECO:0007669"/>
    <property type="project" value="InterPro"/>
</dbReference>
<dbReference type="InterPro" id="IPR013216">
    <property type="entry name" value="Methyltransf_11"/>
</dbReference>
<dbReference type="AlphaFoldDB" id="A0A7L7L3R6"/>
<evidence type="ECO:0000313" key="2">
    <source>
        <dbReference type="EMBL" id="QMU27447.1"/>
    </source>
</evidence>
<keyword evidence="2" id="KW-0489">Methyltransferase</keyword>
<dbReference type="InterPro" id="IPR029063">
    <property type="entry name" value="SAM-dependent_MTases_sf"/>
</dbReference>
<dbReference type="GO" id="GO:0032259">
    <property type="term" value="P:methylation"/>
    <property type="evidence" value="ECO:0007669"/>
    <property type="project" value="UniProtKB-KW"/>
</dbReference>